<accession>A0A016VQ47</accession>
<dbReference type="EMBL" id="JARK01001342">
    <property type="protein sequence ID" value="EYC29699.1"/>
    <property type="molecule type" value="Genomic_DNA"/>
</dbReference>
<gene>
    <name evidence="1" type="primary">Acey_s0006.g3131</name>
    <name evidence="1" type="ORF">Y032_0006g3131</name>
</gene>
<protein>
    <submittedName>
        <fullName evidence="1">Uncharacterized protein</fullName>
    </submittedName>
</protein>
<keyword evidence="2" id="KW-1185">Reference proteome</keyword>
<dbReference type="Proteomes" id="UP000024635">
    <property type="component" value="Unassembled WGS sequence"/>
</dbReference>
<organism evidence="1 2">
    <name type="scientific">Ancylostoma ceylanicum</name>
    <dbReference type="NCBI Taxonomy" id="53326"/>
    <lineage>
        <taxon>Eukaryota</taxon>
        <taxon>Metazoa</taxon>
        <taxon>Ecdysozoa</taxon>
        <taxon>Nematoda</taxon>
        <taxon>Chromadorea</taxon>
        <taxon>Rhabditida</taxon>
        <taxon>Rhabditina</taxon>
        <taxon>Rhabditomorpha</taxon>
        <taxon>Strongyloidea</taxon>
        <taxon>Ancylostomatidae</taxon>
        <taxon>Ancylostomatinae</taxon>
        <taxon>Ancylostoma</taxon>
    </lineage>
</organism>
<proteinExistence type="predicted"/>
<reference evidence="2" key="1">
    <citation type="journal article" date="2015" name="Nat. Genet.">
        <title>The genome and transcriptome of the zoonotic hookworm Ancylostoma ceylanicum identify infection-specific gene families.</title>
        <authorList>
            <person name="Schwarz E.M."/>
            <person name="Hu Y."/>
            <person name="Antoshechkin I."/>
            <person name="Miller M.M."/>
            <person name="Sternberg P.W."/>
            <person name="Aroian R.V."/>
        </authorList>
    </citation>
    <scope>NUCLEOTIDE SEQUENCE</scope>
    <source>
        <strain evidence="2">HY135</strain>
    </source>
</reference>
<comment type="caution">
    <text evidence="1">The sequence shown here is derived from an EMBL/GenBank/DDBJ whole genome shotgun (WGS) entry which is preliminary data.</text>
</comment>
<name>A0A016VQ47_9BILA</name>
<dbReference type="AlphaFoldDB" id="A0A016VQ47"/>
<evidence type="ECO:0000313" key="1">
    <source>
        <dbReference type="EMBL" id="EYC29699.1"/>
    </source>
</evidence>
<sequence length="280" mass="29742">MSSGGGNGDDIVCTSALLLWDRLLLVCEVLAVSLLVSDTFAVVARLVGEVAVLCPVRSSTSEAGLISEELGILSDVHELLVFGTKFLECRLRIVLYFAKSTSADVDVFWIDETTDPYEALHLFVRDVVEFGHLVTSIDKSGVVADSLVVALCPKVGVPAGEDGRVVPKQLLECLHGFIRGDVGCLLRQDVVGETSVRGGVQLRDDETSFRGVVESGTVICDDVLVAVVPSNVQPLSGSYVNSGRRVESELVTNSAVDAGAAAGVALMAENRRAALLVRRE</sequence>
<evidence type="ECO:0000313" key="2">
    <source>
        <dbReference type="Proteomes" id="UP000024635"/>
    </source>
</evidence>